<sequence length="61" mass="6408">MGQLVPPGPARVRVEQPESTVEGDADALGRFAVSGVRSGPGRLTMTPIDGGVTLRSQWTVF</sequence>
<organism evidence="2 3">
    <name type="scientific">Virgisporangium aliadipatigenens</name>
    <dbReference type="NCBI Taxonomy" id="741659"/>
    <lineage>
        <taxon>Bacteria</taxon>
        <taxon>Bacillati</taxon>
        <taxon>Actinomycetota</taxon>
        <taxon>Actinomycetes</taxon>
        <taxon>Micromonosporales</taxon>
        <taxon>Micromonosporaceae</taxon>
        <taxon>Virgisporangium</taxon>
    </lineage>
</organism>
<dbReference type="AlphaFoldDB" id="A0A8J4DNJ2"/>
<gene>
    <name evidence="2" type="ORF">Val02_05190</name>
</gene>
<evidence type="ECO:0000313" key="2">
    <source>
        <dbReference type="EMBL" id="GIJ43633.1"/>
    </source>
</evidence>
<proteinExistence type="predicted"/>
<protein>
    <submittedName>
        <fullName evidence="2">Uncharacterized protein</fullName>
    </submittedName>
</protein>
<comment type="caution">
    <text evidence="2">The sequence shown here is derived from an EMBL/GenBank/DDBJ whole genome shotgun (WGS) entry which is preliminary data.</text>
</comment>
<accession>A0A8J4DNJ2</accession>
<evidence type="ECO:0000256" key="1">
    <source>
        <dbReference type="SAM" id="MobiDB-lite"/>
    </source>
</evidence>
<dbReference type="Proteomes" id="UP000619260">
    <property type="component" value="Unassembled WGS sequence"/>
</dbReference>
<feature type="region of interest" description="Disordered" evidence="1">
    <location>
        <begin position="1"/>
        <end position="21"/>
    </location>
</feature>
<evidence type="ECO:0000313" key="3">
    <source>
        <dbReference type="Proteomes" id="UP000619260"/>
    </source>
</evidence>
<reference evidence="2" key="1">
    <citation type="submission" date="2021-01" db="EMBL/GenBank/DDBJ databases">
        <title>Whole genome shotgun sequence of Virgisporangium aliadipatigenens NBRC 105644.</title>
        <authorList>
            <person name="Komaki H."/>
            <person name="Tamura T."/>
        </authorList>
    </citation>
    <scope>NUCLEOTIDE SEQUENCE</scope>
    <source>
        <strain evidence="2">NBRC 105644</strain>
    </source>
</reference>
<dbReference type="EMBL" id="BOPF01000002">
    <property type="protein sequence ID" value="GIJ43633.1"/>
    <property type="molecule type" value="Genomic_DNA"/>
</dbReference>
<name>A0A8J4DNJ2_9ACTN</name>
<keyword evidence="3" id="KW-1185">Reference proteome</keyword>